<comment type="caution">
    <text evidence="2">The sequence shown here is derived from an EMBL/GenBank/DDBJ whole genome shotgun (WGS) entry which is preliminary data.</text>
</comment>
<keyword evidence="1" id="KW-0732">Signal</keyword>
<dbReference type="RefSeq" id="WP_162378434.1">
    <property type="nucleotide sequence ID" value="NZ_JBHTKN010000001.1"/>
</dbReference>
<evidence type="ECO:0000313" key="3">
    <source>
        <dbReference type="Proteomes" id="UP001597033"/>
    </source>
</evidence>
<dbReference type="EMBL" id="JBHTKN010000001">
    <property type="protein sequence ID" value="MFD1041371.1"/>
    <property type="molecule type" value="Genomic_DNA"/>
</dbReference>
<evidence type="ECO:0000313" key="2">
    <source>
        <dbReference type="EMBL" id="MFD1041371.1"/>
    </source>
</evidence>
<dbReference type="Gene3D" id="3.15.10.40">
    <property type="entry name" value="Uncharacterised protein PF07273, DUF1439"/>
    <property type="match status" value="1"/>
</dbReference>
<accession>A0ABW3LSL2</accession>
<sequence>MRRFHLLQAWAVLALGACAGASLAAPQIDGRQVRVPAADAQHFLAGQLPHRQDMLGGLAEVTVSRPELAIPPGTRMQLGLDVAVAMAGGAPVPMGRLELTSALRYDPAQRALFLEQPRIEDFRPSGGGQGLDEASRGLLNAWLVDYARKEPVYRIDPALAAMVGGLDVASAGVENGQLVLTFNQDIGAMAGAMAPAQAD</sequence>
<reference evidence="3" key="1">
    <citation type="journal article" date="2019" name="Int. J. Syst. Evol. Microbiol.">
        <title>The Global Catalogue of Microorganisms (GCM) 10K type strain sequencing project: providing services to taxonomists for standard genome sequencing and annotation.</title>
        <authorList>
            <consortium name="The Broad Institute Genomics Platform"/>
            <consortium name="The Broad Institute Genome Sequencing Center for Infectious Disease"/>
            <person name="Wu L."/>
            <person name="Ma J."/>
        </authorList>
    </citation>
    <scope>NUCLEOTIDE SEQUENCE [LARGE SCALE GENOMIC DNA]</scope>
    <source>
        <strain evidence="3">CCUG 55854</strain>
    </source>
</reference>
<feature type="chain" id="PRO_5045615114" evidence="1">
    <location>
        <begin position="25"/>
        <end position="199"/>
    </location>
</feature>
<organism evidence="2 3">
    <name type="scientific">Pseudoxanthomonas kaohsiungensis</name>
    <dbReference type="NCBI Taxonomy" id="283923"/>
    <lineage>
        <taxon>Bacteria</taxon>
        <taxon>Pseudomonadati</taxon>
        <taxon>Pseudomonadota</taxon>
        <taxon>Gammaproteobacteria</taxon>
        <taxon>Lysobacterales</taxon>
        <taxon>Lysobacteraceae</taxon>
        <taxon>Pseudoxanthomonas</taxon>
    </lineage>
</organism>
<dbReference type="PROSITE" id="PS51257">
    <property type="entry name" value="PROKAR_LIPOPROTEIN"/>
    <property type="match status" value="1"/>
</dbReference>
<evidence type="ECO:0000256" key="1">
    <source>
        <dbReference type="SAM" id="SignalP"/>
    </source>
</evidence>
<dbReference type="Proteomes" id="UP001597033">
    <property type="component" value="Unassembled WGS sequence"/>
</dbReference>
<protein>
    <submittedName>
        <fullName evidence="2">DUF1439 domain-containing protein</fullName>
    </submittedName>
</protein>
<gene>
    <name evidence="2" type="ORF">ACFQ2N_03280</name>
</gene>
<keyword evidence="3" id="KW-1185">Reference proteome</keyword>
<proteinExistence type="predicted"/>
<feature type="signal peptide" evidence="1">
    <location>
        <begin position="1"/>
        <end position="24"/>
    </location>
</feature>
<name>A0ABW3LSL2_9GAMM</name>